<dbReference type="WBParaSite" id="EEL_0000570601-mRNA-1">
    <property type="protein sequence ID" value="EEL_0000570601-mRNA-1"/>
    <property type="gene ID" value="EEL_0000570601"/>
</dbReference>
<reference evidence="8" key="1">
    <citation type="submission" date="2016-04" db="UniProtKB">
        <authorList>
            <consortium name="WormBaseParasite"/>
        </authorList>
    </citation>
    <scope>IDENTIFICATION</scope>
</reference>
<keyword evidence="1 6" id="KW-0812">Transmembrane</keyword>
<evidence type="ECO:0000256" key="4">
    <source>
        <dbReference type="ARBA" id="ARBA00023136"/>
    </source>
</evidence>
<dbReference type="GO" id="GO:0070072">
    <property type="term" value="P:vacuolar proton-transporting V-type ATPase complex assembly"/>
    <property type="evidence" value="ECO:0007669"/>
    <property type="project" value="InterPro"/>
</dbReference>
<evidence type="ECO:0000313" key="7">
    <source>
        <dbReference type="Proteomes" id="UP000050640"/>
    </source>
</evidence>
<protein>
    <submittedName>
        <fullName evidence="8">ORC3_N domain-containing protein</fullName>
    </submittedName>
</protein>
<dbReference type="Proteomes" id="UP000050640">
    <property type="component" value="Unplaced"/>
</dbReference>
<keyword evidence="4 6" id="KW-0472">Membrane</keyword>
<organism evidence="7 8">
    <name type="scientific">Elaeophora elaphi</name>
    <dbReference type="NCBI Taxonomy" id="1147741"/>
    <lineage>
        <taxon>Eukaryota</taxon>
        <taxon>Metazoa</taxon>
        <taxon>Ecdysozoa</taxon>
        <taxon>Nematoda</taxon>
        <taxon>Chromadorea</taxon>
        <taxon>Rhabditida</taxon>
        <taxon>Spirurina</taxon>
        <taxon>Spiruromorpha</taxon>
        <taxon>Filarioidea</taxon>
        <taxon>Onchocercidae</taxon>
        <taxon>Elaeophora</taxon>
    </lineage>
</organism>
<evidence type="ECO:0000256" key="6">
    <source>
        <dbReference type="SAM" id="Phobius"/>
    </source>
</evidence>
<evidence type="ECO:0000256" key="3">
    <source>
        <dbReference type="ARBA" id="ARBA00022989"/>
    </source>
</evidence>
<keyword evidence="7" id="KW-1185">Reference proteome</keyword>
<dbReference type="AlphaFoldDB" id="A0A0R3RUK1"/>
<evidence type="ECO:0000256" key="5">
    <source>
        <dbReference type="ARBA" id="ARBA00023329"/>
    </source>
</evidence>
<name>A0A0R3RUK1_9BILA</name>
<accession>A0A0R3RUK1</accession>
<proteinExistence type="predicted"/>
<feature type="transmembrane region" description="Helical" evidence="6">
    <location>
        <begin position="607"/>
        <end position="629"/>
    </location>
</feature>
<evidence type="ECO:0000256" key="2">
    <source>
        <dbReference type="ARBA" id="ARBA00022824"/>
    </source>
</evidence>
<keyword evidence="2" id="KW-0256">Endoplasmic reticulum</keyword>
<keyword evidence="5" id="KW-0968">Cytoplasmic vesicle</keyword>
<keyword evidence="3 6" id="KW-1133">Transmembrane helix</keyword>
<evidence type="ECO:0000256" key="1">
    <source>
        <dbReference type="ARBA" id="ARBA00022692"/>
    </source>
</evidence>
<sequence length="681" mass="78720">MEYCTFHKGERKKLESEKVDDSRNDVFLKDFNVKCSKLMFQIDRELSKLYEEVAFEVAAFTKSYWENALYISDNVPAIPMAVVRCETLDGYDFEEALVNVLKIKPICISPSQTMQLYDLYEMLRKMGDKKYIMLKQVECFSAGPYLDGLISVLSDSSWEKRIVLVVTVAVDFNVIFTRFSQESIWKLTLYCFHMPTPTYALQAVCDAVAIKPDNYMIVDGTLHKELRERFVRDSLSVCEAKRILKITLLHKLLECEDFGNDIPVSSGNIGMETILASYDTFLYLLYELTAGFPHHAENVYELHSWIQSNPNFFTEKEGPYSTWKSIWVTWSVEEMVDCLLKLWNPVRRITNCYSCEVQKLLVDLREIEERKNALRKEPLLEHETVAVGVCKKRLSLHEMQQRMREKIAQKKRLDVVSHDRQRFVNLLTQIMSKILRIFHKVPSLEKKLLVGQQELMDLVIPSTAANLENAFLQSKPRNEHRNGFQMDLCLAYRSLLDLSLECKSIPIHRWLAKFQEYLVNLNDTSPVLRLFRCMGELEFLGILKPASDRNKNKRMGSSSEGSDDDYSILGDASRDVASCNRTGEVVSDACKECMDRPNMQAVAVYNLVKYSLLMFTLPFIAMYCFYLFIKDHVGWTSSSSLIPAALVAVLVVYFVVALFVYVAYKEEKNDAELQEIVKKQK</sequence>
<dbReference type="InterPro" id="IPR019013">
    <property type="entry name" value="Vma21"/>
</dbReference>
<dbReference type="STRING" id="1147741.A0A0R3RUK1"/>
<dbReference type="GO" id="GO:0031410">
    <property type="term" value="C:cytoplasmic vesicle"/>
    <property type="evidence" value="ECO:0007669"/>
    <property type="project" value="UniProtKB-KW"/>
</dbReference>
<dbReference type="Pfam" id="PF09446">
    <property type="entry name" value="VMA21"/>
    <property type="match status" value="1"/>
</dbReference>
<feature type="transmembrane region" description="Helical" evidence="6">
    <location>
        <begin position="641"/>
        <end position="664"/>
    </location>
</feature>
<evidence type="ECO:0000313" key="8">
    <source>
        <dbReference type="WBParaSite" id="EEL_0000570601-mRNA-1"/>
    </source>
</evidence>